<name>A0A3N2BLE7_9MICO</name>
<sequence>MTDTTLTPTRVIDENVSIHLTSGAVITGRLEHMPGAKVLAVFDDNRLDGPAVLTVRESEARAEHSELADDEVLIRNWTNMRGVGDALVQLGIVELTGKEVLVGTFQLQAFVGRVL</sequence>
<dbReference type="AlphaFoldDB" id="A0A3N2BLE7"/>
<accession>A0A3N2BLE7</accession>
<dbReference type="RefSeq" id="WP_085514120.1">
    <property type="nucleotide sequence ID" value="NZ_FXAP01000007.1"/>
</dbReference>
<reference evidence="1 2" key="1">
    <citation type="submission" date="2018-11" db="EMBL/GenBank/DDBJ databases">
        <title>Sequencing the genomes of 1000 actinobacteria strains.</title>
        <authorList>
            <person name="Klenk H.-P."/>
        </authorList>
    </citation>
    <scope>NUCLEOTIDE SEQUENCE [LARGE SCALE GENOMIC DNA]</scope>
    <source>
        <strain evidence="1 2">DSM 14012</strain>
    </source>
</reference>
<dbReference type="EMBL" id="RKHL01000002">
    <property type="protein sequence ID" value="ROR76101.1"/>
    <property type="molecule type" value="Genomic_DNA"/>
</dbReference>
<protein>
    <submittedName>
        <fullName evidence="1">Uncharacterized protein</fullName>
    </submittedName>
</protein>
<comment type="caution">
    <text evidence="1">The sequence shown here is derived from an EMBL/GenBank/DDBJ whole genome shotgun (WGS) entry which is preliminary data.</text>
</comment>
<evidence type="ECO:0000313" key="2">
    <source>
        <dbReference type="Proteomes" id="UP000266915"/>
    </source>
</evidence>
<dbReference type="Proteomes" id="UP000266915">
    <property type="component" value="Unassembled WGS sequence"/>
</dbReference>
<keyword evidence="2" id="KW-1185">Reference proteome</keyword>
<proteinExistence type="predicted"/>
<evidence type="ECO:0000313" key="1">
    <source>
        <dbReference type="EMBL" id="ROR76101.1"/>
    </source>
</evidence>
<organism evidence="1 2">
    <name type="scientific">Plantibacter flavus</name>
    <dbReference type="NCBI Taxonomy" id="150123"/>
    <lineage>
        <taxon>Bacteria</taxon>
        <taxon>Bacillati</taxon>
        <taxon>Actinomycetota</taxon>
        <taxon>Actinomycetes</taxon>
        <taxon>Micrococcales</taxon>
        <taxon>Microbacteriaceae</taxon>
        <taxon>Plantibacter</taxon>
    </lineage>
</organism>
<gene>
    <name evidence="1" type="ORF">EDD42_4054</name>
</gene>